<name>A0A6P5WWE7_DURZI</name>
<accession>A0A6P5WWE7</accession>
<evidence type="ECO:0000313" key="1">
    <source>
        <dbReference type="Proteomes" id="UP000515121"/>
    </source>
</evidence>
<sequence>MGCVKQAALPTVEDFTPNRWKMLRTDQIASIDIESSINKPPKTGLDPLVDIVSLPMFTYKLTTSQVDHDDDEPTECSACLGTIMEESTVRLLCGVYRNVAWVTHNLPHMSHRG</sequence>
<dbReference type="GeneID" id="111278155"/>
<gene>
    <name evidence="2" type="primary">LOC111278155</name>
</gene>
<reference evidence="2" key="1">
    <citation type="submission" date="2025-08" db="UniProtKB">
        <authorList>
            <consortium name="RefSeq"/>
        </authorList>
    </citation>
    <scope>IDENTIFICATION</scope>
    <source>
        <tissue evidence="2">Fruit stalk</tissue>
    </source>
</reference>
<keyword evidence="1" id="KW-1185">Reference proteome</keyword>
<organism evidence="1 2">
    <name type="scientific">Durio zibethinus</name>
    <name type="common">Durian</name>
    <dbReference type="NCBI Taxonomy" id="66656"/>
    <lineage>
        <taxon>Eukaryota</taxon>
        <taxon>Viridiplantae</taxon>
        <taxon>Streptophyta</taxon>
        <taxon>Embryophyta</taxon>
        <taxon>Tracheophyta</taxon>
        <taxon>Spermatophyta</taxon>
        <taxon>Magnoliopsida</taxon>
        <taxon>eudicotyledons</taxon>
        <taxon>Gunneridae</taxon>
        <taxon>Pentapetalae</taxon>
        <taxon>rosids</taxon>
        <taxon>malvids</taxon>
        <taxon>Malvales</taxon>
        <taxon>Malvaceae</taxon>
        <taxon>Helicteroideae</taxon>
        <taxon>Durio</taxon>
    </lineage>
</organism>
<dbReference type="OrthoDB" id="8062037at2759"/>
<dbReference type="RefSeq" id="XP_022720419.1">
    <property type="nucleotide sequence ID" value="XM_022864684.1"/>
</dbReference>
<dbReference type="AlphaFoldDB" id="A0A6P5WWE7"/>
<dbReference type="Proteomes" id="UP000515121">
    <property type="component" value="Unplaced"/>
</dbReference>
<protein>
    <submittedName>
        <fullName evidence="2">Uncharacterized protein LOC111278155</fullName>
    </submittedName>
</protein>
<evidence type="ECO:0000313" key="2">
    <source>
        <dbReference type="RefSeq" id="XP_022720419.1"/>
    </source>
</evidence>
<proteinExistence type="predicted"/>
<dbReference type="KEGG" id="dzi:111278155"/>